<keyword evidence="6 10" id="KW-0418">Kinase</keyword>
<evidence type="ECO:0000313" key="11">
    <source>
        <dbReference type="Proteomes" id="UP000731907"/>
    </source>
</evidence>
<dbReference type="Proteomes" id="UP000731907">
    <property type="component" value="Unassembled WGS sequence"/>
</dbReference>
<keyword evidence="3" id="KW-0597">Phosphoprotein</keyword>
<dbReference type="InterPro" id="IPR003594">
    <property type="entry name" value="HATPase_dom"/>
</dbReference>
<dbReference type="Gene3D" id="3.30.565.10">
    <property type="entry name" value="Histidine kinase-like ATPase, C-terminal domain"/>
    <property type="match status" value="1"/>
</dbReference>
<comment type="catalytic activity">
    <reaction evidence="1">
        <text>ATP + protein L-histidine = ADP + protein N-phospho-L-histidine.</text>
        <dbReference type="EC" id="2.7.13.3"/>
    </reaction>
</comment>
<evidence type="ECO:0000256" key="2">
    <source>
        <dbReference type="ARBA" id="ARBA00012438"/>
    </source>
</evidence>
<organism evidence="10 11">
    <name type="scientific">Paragemmobacter amnigenus</name>
    <dbReference type="NCBI Taxonomy" id="2852097"/>
    <lineage>
        <taxon>Bacteria</taxon>
        <taxon>Pseudomonadati</taxon>
        <taxon>Pseudomonadota</taxon>
        <taxon>Alphaproteobacteria</taxon>
        <taxon>Rhodobacterales</taxon>
        <taxon>Paracoccaceae</taxon>
        <taxon>Paragemmobacter</taxon>
    </lineage>
</organism>
<sequence length="446" mass="46921">MTRASLQLRLALAGGIVLLLTLAAAQMGLSTLFTRHAERAIAADLSDLSDYLVAAVEPAGDGSLTLERPPADPAYQRPFSGRYWLVTAGGQDFASRSLWDFTLTLPEAPSPGADVLLTLAGPKGTRLLALDRSVIRPTPAGDRTLRIITALDRARIDAAEQAFRHEMLPWLAALGLLILAAGAVQIRVGLAPLATLGQRLAALAQGRVDRIGTEVPAELRPLARQIDALLDDRATEIERSRRRAADLAHGLKTPLQALLGDAAQLRTQGLHMQAGGIETVVRSIHLQVERELARASMAGATPGSAADIARCLQGVAAVVRRTPRGATLDWQIDPPAGLHARMDAADLTEALGALVENAAAHARGTVHLTARREGGEALVMVRDDGPGLPPDQIDRLRLRGQRLDTSGNGSGLGLSIADELVVAAGGSVSFENSAQGLCVTIRLPAA</sequence>
<dbReference type="GO" id="GO:0016301">
    <property type="term" value="F:kinase activity"/>
    <property type="evidence" value="ECO:0007669"/>
    <property type="project" value="UniProtKB-KW"/>
</dbReference>
<dbReference type="EC" id="2.7.13.3" evidence="2"/>
<reference evidence="10 11" key="1">
    <citation type="submission" date="2021-06" db="EMBL/GenBank/DDBJ databases">
        <title>Rhodobacteraceae bacterium strain HSP-20.</title>
        <authorList>
            <person name="Chen W.-M."/>
        </authorList>
    </citation>
    <scope>NUCLEOTIDE SEQUENCE [LARGE SCALE GENOMIC DNA]</scope>
    <source>
        <strain evidence="10 11">HSP-20</strain>
    </source>
</reference>
<dbReference type="EMBL" id="JAAATX020000004">
    <property type="protein sequence ID" value="MBU9697660.1"/>
    <property type="molecule type" value="Genomic_DNA"/>
</dbReference>
<dbReference type="InterPro" id="IPR036890">
    <property type="entry name" value="HATPase_C_sf"/>
</dbReference>
<keyword evidence="11" id="KW-1185">Reference proteome</keyword>
<evidence type="ECO:0000259" key="9">
    <source>
        <dbReference type="PROSITE" id="PS50109"/>
    </source>
</evidence>
<keyword evidence="4" id="KW-0808">Transferase</keyword>
<dbReference type="Pfam" id="PF02518">
    <property type="entry name" value="HATPase_c"/>
    <property type="match status" value="1"/>
</dbReference>
<dbReference type="InterPro" id="IPR005467">
    <property type="entry name" value="His_kinase_dom"/>
</dbReference>
<dbReference type="RefSeq" id="WP_161761704.1">
    <property type="nucleotide sequence ID" value="NZ_JAAATX020000004.1"/>
</dbReference>
<comment type="caution">
    <text evidence="10">The sequence shown here is derived from an EMBL/GenBank/DDBJ whole genome shotgun (WGS) entry which is preliminary data.</text>
</comment>
<dbReference type="SMART" id="SM00387">
    <property type="entry name" value="HATPase_c"/>
    <property type="match status" value="1"/>
</dbReference>
<dbReference type="PANTHER" id="PTHR45436:SF5">
    <property type="entry name" value="SENSOR HISTIDINE KINASE TRCS"/>
    <property type="match status" value="1"/>
</dbReference>
<protein>
    <recommendedName>
        <fullName evidence="2">histidine kinase</fullName>
        <ecNumber evidence="2">2.7.13.3</ecNumber>
    </recommendedName>
</protein>
<feature type="domain" description="Histidine kinase" evidence="9">
    <location>
        <begin position="246"/>
        <end position="446"/>
    </location>
</feature>
<keyword evidence="7 8" id="KW-1133">Transmembrane helix</keyword>
<evidence type="ECO:0000313" key="10">
    <source>
        <dbReference type="EMBL" id="MBU9697660.1"/>
    </source>
</evidence>
<dbReference type="Gene3D" id="1.10.287.130">
    <property type="match status" value="1"/>
</dbReference>
<proteinExistence type="predicted"/>
<dbReference type="PANTHER" id="PTHR45436">
    <property type="entry name" value="SENSOR HISTIDINE KINASE YKOH"/>
    <property type="match status" value="1"/>
</dbReference>
<evidence type="ECO:0000256" key="1">
    <source>
        <dbReference type="ARBA" id="ARBA00000085"/>
    </source>
</evidence>
<evidence type="ECO:0000256" key="8">
    <source>
        <dbReference type="SAM" id="Phobius"/>
    </source>
</evidence>
<keyword evidence="8" id="KW-0472">Membrane</keyword>
<name>A0ABS6J270_9RHOB</name>
<dbReference type="InterPro" id="IPR050428">
    <property type="entry name" value="TCS_sensor_his_kinase"/>
</dbReference>
<evidence type="ECO:0000256" key="6">
    <source>
        <dbReference type="ARBA" id="ARBA00022777"/>
    </source>
</evidence>
<dbReference type="SUPFAM" id="SSF55874">
    <property type="entry name" value="ATPase domain of HSP90 chaperone/DNA topoisomerase II/histidine kinase"/>
    <property type="match status" value="1"/>
</dbReference>
<evidence type="ECO:0000256" key="5">
    <source>
        <dbReference type="ARBA" id="ARBA00022692"/>
    </source>
</evidence>
<evidence type="ECO:0000256" key="7">
    <source>
        <dbReference type="ARBA" id="ARBA00022989"/>
    </source>
</evidence>
<feature type="transmembrane region" description="Helical" evidence="8">
    <location>
        <begin position="167"/>
        <end position="190"/>
    </location>
</feature>
<evidence type="ECO:0000256" key="3">
    <source>
        <dbReference type="ARBA" id="ARBA00022553"/>
    </source>
</evidence>
<accession>A0ABS6J270</accession>
<gene>
    <name evidence="10" type="ORF">GU927_007350</name>
</gene>
<keyword evidence="5 8" id="KW-0812">Transmembrane</keyword>
<dbReference type="PROSITE" id="PS50109">
    <property type="entry name" value="HIS_KIN"/>
    <property type="match status" value="1"/>
</dbReference>
<evidence type="ECO:0000256" key="4">
    <source>
        <dbReference type="ARBA" id="ARBA00022679"/>
    </source>
</evidence>